<organism evidence="12 13">
    <name type="scientific">Mesorhabditis spiculigera</name>
    <dbReference type="NCBI Taxonomy" id="96644"/>
    <lineage>
        <taxon>Eukaryota</taxon>
        <taxon>Metazoa</taxon>
        <taxon>Ecdysozoa</taxon>
        <taxon>Nematoda</taxon>
        <taxon>Chromadorea</taxon>
        <taxon>Rhabditida</taxon>
        <taxon>Rhabditina</taxon>
        <taxon>Rhabditomorpha</taxon>
        <taxon>Rhabditoidea</taxon>
        <taxon>Rhabditidae</taxon>
        <taxon>Mesorhabditinae</taxon>
        <taxon>Mesorhabditis</taxon>
    </lineage>
</organism>
<dbReference type="GO" id="GO:0140662">
    <property type="term" value="F:ATP-dependent protein folding chaperone"/>
    <property type="evidence" value="ECO:0007669"/>
    <property type="project" value="InterPro"/>
</dbReference>
<dbReference type="Gene3D" id="1.10.560.10">
    <property type="entry name" value="GroEL-like equatorial domain"/>
    <property type="match status" value="1"/>
</dbReference>
<dbReference type="FunFam" id="3.30.260.10:FF:000025">
    <property type="entry name" value="Chaperonin containing TCP1 subunit 2"/>
    <property type="match status" value="1"/>
</dbReference>
<evidence type="ECO:0000256" key="5">
    <source>
        <dbReference type="ARBA" id="ARBA00022490"/>
    </source>
</evidence>
<dbReference type="InterPro" id="IPR027413">
    <property type="entry name" value="GROEL-like_equatorial_sf"/>
</dbReference>
<dbReference type="GO" id="GO:0005832">
    <property type="term" value="C:chaperonin-containing T-complex"/>
    <property type="evidence" value="ECO:0007669"/>
    <property type="project" value="InterPro"/>
</dbReference>
<evidence type="ECO:0000256" key="2">
    <source>
        <dbReference type="ARBA" id="ARBA00008020"/>
    </source>
</evidence>
<keyword evidence="13" id="KW-1185">Reference proteome</keyword>
<dbReference type="Proteomes" id="UP001177023">
    <property type="component" value="Unassembled WGS sequence"/>
</dbReference>
<dbReference type="AlphaFoldDB" id="A0AA36D7N8"/>
<dbReference type="SUPFAM" id="SSF52029">
    <property type="entry name" value="GroEL apical domain-like"/>
    <property type="match status" value="1"/>
</dbReference>
<reference evidence="12" key="1">
    <citation type="submission" date="2023-06" db="EMBL/GenBank/DDBJ databases">
        <authorList>
            <person name="Delattre M."/>
        </authorList>
    </citation>
    <scope>NUCLEOTIDE SEQUENCE</scope>
    <source>
        <strain evidence="12">AF72</strain>
    </source>
</reference>
<keyword evidence="6 11" id="KW-0547">Nucleotide-binding</keyword>
<evidence type="ECO:0000256" key="4">
    <source>
        <dbReference type="ARBA" id="ARBA00018961"/>
    </source>
</evidence>
<dbReference type="FunFam" id="3.50.7.10:FF:000002">
    <property type="entry name" value="T-complex protein 1 subunit beta"/>
    <property type="match status" value="1"/>
</dbReference>
<dbReference type="GO" id="GO:0005524">
    <property type="term" value="F:ATP binding"/>
    <property type="evidence" value="ECO:0007669"/>
    <property type="project" value="UniProtKB-KW"/>
</dbReference>
<keyword evidence="7 11" id="KW-0067">ATP-binding</keyword>
<evidence type="ECO:0000256" key="7">
    <source>
        <dbReference type="ARBA" id="ARBA00022840"/>
    </source>
</evidence>
<dbReference type="PROSITE" id="PS00751">
    <property type="entry name" value="TCP1_2"/>
    <property type="match status" value="1"/>
</dbReference>
<dbReference type="InterPro" id="IPR002423">
    <property type="entry name" value="Cpn60/GroEL/TCP-1"/>
</dbReference>
<comment type="similarity">
    <text evidence="2 11">Belongs to the TCP-1 chaperonin family.</text>
</comment>
<keyword evidence="8 11" id="KW-0143">Chaperone</keyword>
<dbReference type="InterPro" id="IPR002194">
    <property type="entry name" value="Chaperonin_TCP-1_CS"/>
</dbReference>
<dbReference type="InterPro" id="IPR017998">
    <property type="entry name" value="Chaperone_TCP-1"/>
</dbReference>
<evidence type="ECO:0000313" key="13">
    <source>
        <dbReference type="Proteomes" id="UP001177023"/>
    </source>
</evidence>
<gene>
    <name evidence="12" type="ORF">MSPICULIGERA_LOCUS19400</name>
</gene>
<dbReference type="CDD" id="cd03336">
    <property type="entry name" value="TCP1_beta"/>
    <property type="match status" value="1"/>
</dbReference>
<dbReference type="FunFam" id="1.10.560.10:FF:000017">
    <property type="entry name" value="T-complex protein 1 subunit eta"/>
    <property type="match status" value="1"/>
</dbReference>
<dbReference type="PRINTS" id="PR00304">
    <property type="entry name" value="TCOMPLEXTCP1"/>
</dbReference>
<keyword evidence="5" id="KW-0963">Cytoplasm</keyword>
<dbReference type="GO" id="GO:0016887">
    <property type="term" value="F:ATP hydrolysis activity"/>
    <property type="evidence" value="ECO:0007669"/>
    <property type="project" value="InterPro"/>
</dbReference>
<dbReference type="Pfam" id="PF00118">
    <property type="entry name" value="Cpn60_TCP1"/>
    <property type="match status" value="1"/>
</dbReference>
<dbReference type="SUPFAM" id="SSF48592">
    <property type="entry name" value="GroEL equatorial domain-like"/>
    <property type="match status" value="1"/>
</dbReference>
<evidence type="ECO:0000256" key="11">
    <source>
        <dbReference type="RuleBase" id="RU004187"/>
    </source>
</evidence>
<dbReference type="SUPFAM" id="SSF54849">
    <property type="entry name" value="GroEL-intermediate domain like"/>
    <property type="match status" value="1"/>
</dbReference>
<dbReference type="NCBIfam" id="TIGR02341">
    <property type="entry name" value="chap_CCT_beta"/>
    <property type="match status" value="1"/>
</dbReference>
<dbReference type="InterPro" id="IPR012716">
    <property type="entry name" value="Chap_CCT_beta"/>
</dbReference>
<dbReference type="PANTHER" id="PTHR11353">
    <property type="entry name" value="CHAPERONIN"/>
    <property type="match status" value="1"/>
</dbReference>
<sequence>MLPVQILKDNAQEERGEHARLSTFVGAIAIGDLVKSTLGPKGMDKILISGTPDHQNIKVTNDGATILKSIGVDNPSSKILIDISMTQDHEVGDGTTSVTVLAAELLREAEKLVAQRIHPQTIITGYRQALKIAQEALKESAIESGANLREDLLKIARTTLGSKILSQHSDHFSELAVDAVLRLKGTGNLESINIIKKLGGSMAESYLDEGFLLEKLPGHAQPRRVENPKILIANTPMDTDKVKVFGSKVRVDSVAKVAEMEVAEKEKMKDKVDKILSHKCDVFINRQLIYNYPEQLFADAKVMAIEHADFEGIERLALVLGGEIVSTFDSQETVKLGTCALIEEVMIGEDRLMRFSGVPLGEACSVVLRGATQQILDEAERSLHDALCVLVTHIKEAKTVAGAGASEILMSSAVAIGAQKVAGKVALAIESFARALAQLPTIICDNAGLDSAELVTQLRAEHAKGNHKMGLDIENGIVADVAAMGIIESFNVKMCMLSAAAEAAEQVIRVDNIIKNAPRQRVKDNRPC</sequence>
<evidence type="ECO:0000256" key="9">
    <source>
        <dbReference type="ARBA" id="ARBA00024677"/>
    </source>
</evidence>
<dbReference type="PROSITE" id="PS00995">
    <property type="entry name" value="TCP1_3"/>
    <property type="match status" value="1"/>
</dbReference>
<evidence type="ECO:0000313" key="12">
    <source>
        <dbReference type="EMBL" id="CAJ0581234.1"/>
    </source>
</evidence>
<proteinExistence type="inferred from homology"/>
<comment type="caution">
    <text evidence="12">The sequence shown here is derived from an EMBL/GenBank/DDBJ whole genome shotgun (WGS) entry which is preliminary data.</text>
</comment>
<dbReference type="GO" id="GO:0051082">
    <property type="term" value="F:unfolded protein binding"/>
    <property type="evidence" value="ECO:0007669"/>
    <property type="project" value="InterPro"/>
</dbReference>
<dbReference type="InterPro" id="IPR027410">
    <property type="entry name" value="TCP-1-like_intermed_sf"/>
</dbReference>
<comment type="subcellular location">
    <subcellularLocation>
        <location evidence="1">Cytoplasm</location>
    </subcellularLocation>
</comment>
<evidence type="ECO:0000256" key="6">
    <source>
        <dbReference type="ARBA" id="ARBA00022741"/>
    </source>
</evidence>
<dbReference type="Gene3D" id="3.50.7.10">
    <property type="entry name" value="GroEL"/>
    <property type="match status" value="1"/>
</dbReference>
<comment type="subunit">
    <text evidence="3">Heterooligomeric complex of about 850 to 900 kDa that forms two stacked rings, 12 to 16 nm in diameter.</text>
</comment>
<dbReference type="EMBL" id="CATQJA010002663">
    <property type="protein sequence ID" value="CAJ0581234.1"/>
    <property type="molecule type" value="Genomic_DNA"/>
</dbReference>
<evidence type="ECO:0000256" key="3">
    <source>
        <dbReference type="ARBA" id="ARBA00011531"/>
    </source>
</evidence>
<evidence type="ECO:0000256" key="10">
    <source>
        <dbReference type="ARBA" id="ARBA00033237"/>
    </source>
</evidence>
<feature type="non-terminal residue" evidence="12">
    <location>
        <position position="1"/>
    </location>
</feature>
<dbReference type="Gene3D" id="3.30.260.10">
    <property type="entry name" value="TCP-1-like chaperonin intermediate domain"/>
    <property type="match status" value="1"/>
</dbReference>
<protein>
    <recommendedName>
        <fullName evidence="4">T-complex protein 1 subunit beta</fullName>
    </recommendedName>
    <alternativeName>
        <fullName evidence="10">CCT-beta</fullName>
    </alternativeName>
</protein>
<accession>A0AA36D7N8</accession>
<evidence type="ECO:0000256" key="1">
    <source>
        <dbReference type="ARBA" id="ARBA00004496"/>
    </source>
</evidence>
<dbReference type="PROSITE" id="PS00750">
    <property type="entry name" value="TCP1_1"/>
    <property type="match status" value="1"/>
</dbReference>
<dbReference type="FunFam" id="1.10.560.10:FF:000045">
    <property type="entry name" value="T-complex protein 1 subunit eta"/>
    <property type="match status" value="1"/>
</dbReference>
<dbReference type="InterPro" id="IPR027409">
    <property type="entry name" value="GroEL-like_apical_dom_sf"/>
</dbReference>
<evidence type="ECO:0000256" key="8">
    <source>
        <dbReference type="ARBA" id="ARBA00023186"/>
    </source>
</evidence>
<comment type="function">
    <text evidence="9">Molecular chaperone; assists the folding of proteins upon ATP hydrolysis. Known to play a role, in vitro, in the folding of actin and tubulin.</text>
</comment>
<name>A0AA36D7N8_9BILA</name>